<protein>
    <submittedName>
        <fullName evidence="2">Uncharacterized protein</fullName>
    </submittedName>
</protein>
<sequence>MFVDKILVRGAAIAALIGGAIFGFYGISAVMYYLIAAGLILLIFSIGWTQRYQRVYDHAPPEYAPTGEVYANPGGPPVEVWHRGIRRIYVQHQKVR</sequence>
<evidence type="ECO:0000313" key="2">
    <source>
        <dbReference type="EMBL" id="AUW94674.1"/>
    </source>
</evidence>
<evidence type="ECO:0000256" key="1">
    <source>
        <dbReference type="SAM" id="Phobius"/>
    </source>
</evidence>
<organism evidence="2 3">
    <name type="scientific">Sulfobacillus thermotolerans</name>
    <dbReference type="NCBI Taxonomy" id="338644"/>
    <lineage>
        <taxon>Bacteria</taxon>
        <taxon>Bacillati</taxon>
        <taxon>Bacillota</taxon>
        <taxon>Clostridia</taxon>
        <taxon>Eubacteriales</taxon>
        <taxon>Clostridiales Family XVII. Incertae Sedis</taxon>
        <taxon>Sulfobacillus</taxon>
    </lineage>
</organism>
<dbReference type="Proteomes" id="UP000325292">
    <property type="component" value="Chromosome"/>
</dbReference>
<feature type="transmembrane region" description="Helical" evidence="1">
    <location>
        <begin position="31"/>
        <end position="48"/>
    </location>
</feature>
<name>A0ABN5H454_9FIRM</name>
<gene>
    <name evidence="2" type="ORF">BXT84_12565</name>
</gene>
<keyword evidence="1" id="KW-0472">Membrane</keyword>
<proteinExistence type="predicted"/>
<keyword evidence="3" id="KW-1185">Reference proteome</keyword>
<keyword evidence="1" id="KW-0812">Transmembrane</keyword>
<reference evidence="2 3" key="1">
    <citation type="journal article" date="2019" name="Sci. Rep.">
        <title>Sulfobacillus thermotolerans: new insights into resistance and metabolic capacities of acidophilic chemolithotrophs.</title>
        <authorList>
            <person name="Panyushkina A.E."/>
            <person name="Babenko V.V."/>
            <person name="Nikitina A.S."/>
            <person name="Selezneva O.V."/>
            <person name="Tsaplina I.A."/>
            <person name="Letarova M.A."/>
            <person name="Kostryukova E.S."/>
            <person name="Letarov A.V."/>
        </authorList>
    </citation>
    <scope>NUCLEOTIDE SEQUENCE [LARGE SCALE GENOMIC DNA]</scope>
    <source>
        <strain evidence="2 3">Kr1</strain>
    </source>
</reference>
<feature type="transmembrane region" description="Helical" evidence="1">
    <location>
        <begin position="7"/>
        <end position="25"/>
    </location>
</feature>
<dbReference type="EMBL" id="CP019454">
    <property type="protein sequence ID" value="AUW94674.1"/>
    <property type="molecule type" value="Genomic_DNA"/>
</dbReference>
<accession>A0ABN5H454</accession>
<keyword evidence="1" id="KW-1133">Transmembrane helix</keyword>
<evidence type="ECO:0000313" key="3">
    <source>
        <dbReference type="Proteomes" id="UP000325292"/>
    </source>
</evidence>